<evidence type="ECO:0000259" key="5">
    <source>
        <dbReference type="PROSITE" id="PS51464"/>
    </source>
</evidence>
<dbReference type="SUPFAM" id="SSF46689">
    <property type="entry name" value="Homeodomain-like"/>
    <property type="match status" value="1"/>
</dbReference>
<dbReference type="InterPro" id="IPR035472">
    <property type="entry name" value="RpiR-like_SIS"/>
</dbReference>
<dbReference type="CDD" id="cd05013">
    <property type="entry name" value="SIS_RpiR"/>
    <property type="match status" value="1"/>
</dbReference>
<reference evidence="6 7" key="1">
    <citation type="submission" date="2023-08" db="EMBL/GenBank/DDBJ databases">
        <authorList>
            <person name="Park J.-S."/>
        </authorList>
    </citation>
    <scope>NUCLEOTIDE SEQUENCE [LARGE SCALE GENOMIC DNA]</scope>
    <source>
        <strain evidence="6 7">2205BS29-5</strain>
    </source>
</reference>
<dbReference type="Gene3D" id="1.10.10.10">
    <property type="entry name" value="Winged helix-like DNA-binding domain superfamily/Winged helix DNA-binding domain"/>
    <property type="match status" value="1"/>
</dbReference>
<dbReference type="SUPFAM" id="SSF53697">
    <property type="entry name" value="SIS domain"/>
    <property type="match status" value="1"/>
</dbReference>
<dbReference type="PANTHER" id="PTHR30514">
    <property type="entry name" value="GLUCOKINASE"/>
    <property type="match status" value="1"/>
</dbReference>
<feature type="domain" description="HTH rpiR-type" evidence="4">
    <location>
        <begin position="10"/>
        <end position="86"/>
    </location>
</feature>
<proteinExistence type="predicted"/>
<evidence type="ECO:0000313" key="6">
    <source>
        <dbReference type="EMBL" id="MDP5306871.1"/>
    </source>
</evidence>
<keyword evidence="7" id="KW-1185">Reference proteome</keyword>
<dbReference type="InterPro" id="IPR036388">
    <property type="entry name" value="WH-like_DNA-bd_sf"/>
</dbReference>
<dbReference type="Gene3D" id="3.40.50.10490">
    <property type="entry name" value="Glucose-6-phosphate isomerase like protein, domain 1"/>
    <property type="match status" value="1"/>
</dbReference>
<keyword evidence="2" id="KW-0238">DNA-binding</keyword>
<comment type="caution">
    <text evidence="6">The sequence shown here is derived from an EMBL/GenBank/DDBJ whole genome shotgun (WGS) entry which is preliminary data.</text>
</comment>
<dbReference type="RefSeq" id="WP_305962722.1">
    <property type="nucleotide sequence ID" value="NZ_JAVAMQ010000005.1"/>
</dbReference>
<dbReference type="InterPro" id="IPR000281">
    <property type="entry name" value="HTH_RpiR"/>
</dbReference>
<dbReference type="PROSITE" id="PS51464">
    <property type="entry name" value="SIS"/>
    <property type="match status" value="1"/>
</dbReference>
<dbReference type="InterPro" id="IPR001347">
    <property type="entry name" value="SIS_dom"/>
</dbReference>
<dbReference type="Pfam" id="PF01418">
    <property type="entry name" value="HTH_6"/>
    <property type="match status" value="1"/>
</dbReference>
<dbReference type="Proteomes" id="UP001224997">
    <property type="component" value="Unassembled WGS sequence"/>
</dbReference>
<name>A0ABT9JCN0_9RHOB</name>
<keyword evidence="3" id="KW-0804">Transcription</keyword>
<dbReference type="PROSITE" id="PS51071">
    <property type="entry name" value="HTH_RPIR"/>
    <property type="match status" value="1"/>
</dbReference>
<protein>
    <submittedName>
        <fullName evidence="6">MurR/RpiR family transcriptional regulator</fullName>
    </submittedName>
</protein>
<dbReference type="InterPro" id="IPR046348">
    <property type="entry name" value="SIS_dom_sf"/>
</dbReference>
<evidence type="ECO:0000313" key="7">
    <source>
        <dbReference type="Proteomes" id="UP001224997"/>
    </source>
</evidence>
<evidence type="ECO:0000256" key="1">
    <source>
        <dbReference type="ARBA" id="ARBA00023015"/>
    </source>
</evidence>
<accession>A0ABT9JCN0</accession>
<dbReference type="PANTHER" id="PTHR30514:SF18">
    <property type="entry name" value="RPIR-FAMILY TRANSCRIPTIONAL REGULATOR"/>
    <property type="match status" value="1"/>
</dbReference>
<feature type="domain" description="SIS" evidence="5">
    <location>
        <begin position="135"/>
        <end position="272"/>
    </location>
</feature>
<dbReference type="InterPro" id="IPR009057">
    <property type="entry name" value="Homeodomain-like_sf"/>
</dbReference>
<dbReference type="InterPro" id="IPR047640">
    <property type="entry name" value="RpiR-like"/>
</dbReference>
<gene>
    <name evidence="6" type="ORF">Q5Y72_07180</name>
</gene>
<dbReference type="EMBL" id="JAVAMQ010000005">
    <property type="protein sequence ID" value="MDP5306871.1"/>
    <property type="molecule type" value="Genomic_DNA"/>
</dbReference>
<evidence type="ECO:0000256" key="2">
    <source>
        <dbReference type="ARBA" id="ARBA00023125"/>
    </source>
</evidence>
<evidence type="ECO:0000259" key="4">
    <source>
        <dbReference type="PROSITE" id="PS51071"/>
    </source>
</evidence>
<organism evidence="6 7">
    <name type="scientific">Paracoccus spongiarum</name>
    <dbReference type="NCBI Taxonomy" id="3064387"/>
    <lineage>
        <taxon>Bacteria</taxon>
        <taxon>Pseudomonadati</taxon>
        <taxon>Pseudomonadota</taxon>
        <taxon>Alphaproteobacteria</taxon>
        <taxon>Rhodobacterales</taxon>
        <taxon>Paracoccaceae</taxon>
        <taxon>Paracoccus</taxon>
    </lineage>
</organism>
<keyword evidence="1" id="KW-0805">Transcription regulation</keyword>
<dbReference type="Pfam" id="PF01380">
    <property type="entry name" value="SIS"/>
    <property type="match status" value="1"/>
</dbReference>
<sequence>MDGGAPHSTDEFIARLQELHGSLPKRLRQCAEYAARQQARLAQATVAEFARGAGVPASAVVRFSQAMGFSGYSQMRDLFRSPFQMPRPDYAQRLQQLSRQGAARPAGLLAEFTEAGRLSLERMLDTVDGSDFDRAAGMLARAGVIHVVGHGRCFAAAAHTAYILERVEVPALLHGAFGQISGVTSVRGGDAVLAISFSPPVQETLDFCAEAQRAGAQVVAIADPGVAARLGSGALCLNLIEVEAAGFRPMTATSILALALAAATGGLRALGQAAPTGDGQAASA</sequence>
<evidence type="ECO:0000256" key="3">
    <source>
        <dbReference type="ARBA" id="ARBA00023163"/>
    </source>
</evidence>